<dbReference type="AlphaFoldDB" id="A0A7S0RTZ3"/>
<dbReference type="CDD" id="cd01408">
    <property type="entry name" value="SIRT1"/>
    <property type="match status" value="1"/>
</dbReference>
<evidence type="ECO:0000256" key="4">
    <source>
        <dbReference type="ARBA" id="ARBA00022833"/>
    </source>
</evidence>
<feature type="region of interest" description="Disordered" evidence="7">
    <location>
        <begin position="1"/>
        <end position="29"/>
    </location>
</feature>
<evidence type="ECO:0000256" key="1">
    <source>
        <dbReference type="ARBA" id="ARBA00001947"/>
    </source>
</evidence>
<feature type="domain" description="Deacetylase sirtuin-type" evidence="8">
    <location>
        <begin position="55"/>
        <end position="324"/>
    </location>
</feature>
<dbReference type="InterPro" id="IPR029035">
    <property type="entry name" value="DHS-like_NAD/FAD-binding_dom"/>
</dbReference>
<evidence type="ECO:0000259" key="8">
    <source>
        <dbReference type="PROSITE" id="PS50305"/>
    </source>
</evidence>
<dbReference type="PANTHER" id="PTHR11085:SF6">
    <property type="entry name" value="NAD-DEPENDENT PROTEIN DEACETYLASE SIRTUIN-2"/>
    <property type="match status" value="1"/>
</dbReference>
<name>A0A7S0RTZ3_9CHLO</name>
<organism evidence="9">
    <name type="scientific">Chlamydomonas leiostraca</name>
    <dbReference type="NCBI Taxonomy" id="1034604"/>
    <lineage>
        <taxon>Eukaryota</taxon>
        <taxon>Viridiplantae</taxon>
        <taxon>Chlorophyta</taxon>
        <taxon>core chlorophytes</taxon>
        <taxon>Chlorophyceae</taxon>
        <taxon>CS clade</taxon>
        <taxon>Chlamydomonadales</taxon>
        <taxon>Chlamydomonadaceae</taxon>
        <taxon>Chlamydomonas</taxon>
    </lineage>
</organism>
<dbReference type="Pfam" id="PF02146">
    <property type="entry name" value="SIR2"/>
    <property type="match status" value="1"/>
</dbReference>
<dbReference type="Gene3D" id="3.30.1600.10">
    <property type="entry name" value="SIR2/SIRT2 'Small Domain"/>
    <property type="match status" value="1"/>
</dbReference>
<dbReference type="GO" id="GO:0070403">
    <property type="term" value="F:NAD+ binding"/>
    <property type="evidence" value="ECO:0007669"/>
    <property type="project" value="InterPro"/>
</dbReference>
<dbReference type="Gene3D" id="3.40.50.1220">
    <property type="entry name" value="TPP-binding domain"/>
    <property type="match status" value="1"/>
</dbReference>
<reference evidence="9" key="1">
    <citation type="submission" date="2021-01" db="EMBL/GenBank/DDBJ databases">
        <authorList>
            <person name="Corre E."/>
            <person name="Pelletier E."/>
            <person name="Niang G."/>
            <person name="Scheremetjew M."/>
            <person name="Finn R."/>
            <person name="Kale V."/>
            <person name="Holt S."/>
            <person name="Cochrane G."/>
            <person name="Meng A."/>
            <person name="Brown T."/>
            <person name="Cohen L."/>
        </authorList>
    </citation>
    <scope>NUCLEOTIDE SEQUENCE</scope>
    <source>
        <strain evidence="9">SAG 11-49</strain>
    </source>
</reference>
<dbReference type="PROSITE" id="PS50305">
    <property type="entry name" value="SIRTUIN"/>
    <property type="match status" value="1"/>
</dbReference>
<dbReference type="PANTHER" id="PTHR11085">
    <property type="entry name" value="NAD-DEPENDENT PROTEIN DEACYLASE SIRTUIN-5, MITOCHONDRIAL-RELATED"/>
    <property type="match status" value="1"/>
</dbReference>
<feature type="compositionally biased region" description="Basic and acidic residues" evidence="7">
    <location>
        <begin position="1"/>
        <end position="10"/>
    </location>
</feature>
<dbReference type="GO" id="GO:0005634">
    <property type="term" value="C:nucleus"/>
    <property type="evidence" value="ECO:0007669"/>
    <property type="project" value="TreeGrafter"/>
</dbReference>
<evidence type="ECO:0000256" key="6">
    <source>
        <dbReference type="PROSITE-ProRule" id="PRU00236"/>
    </source>
</evidence>
<evidence type="ECO:0000256" key="3">
    <source>
        <dbReference type="ARBA" id="ARBA00022723"/>
    </source>
</evidence>
<keyword evidence="3 6" id="KW-0479">Metal-binding</keyword>
<feature type="active site" description="Proton acceptor" evidence="6">
    <location>
        <position position="185"/>
    </location>
</feature>
<dbReference type="InterPro" id="IPR026590">
    <property type="entry name" value="Ssirtuin_cat_dom"/>
</dbReference>
<proteinExistence type="predicted"/>
<protein>
    <recommendedName>
        <fullName evidence="8">Deacetylase sirtuin-type domain-containing protein</fullName>
    </recommendedName>
</protein>
<comment type="cofactor">
    <cofactor evidence="1">
        <name>Zn(2+)</name>
        <dbReference type="ChEBI" id="CHEBI:29105"/>
    </cofactor>
</comment>
<gene>
    <name evidence="9" type="ORF">CLEI1391_LOCUS13339</name>
</gene>
<dbReference type="InterPro" id="IPR003000">
    <property type="entry name" value="Sirtuin"/>
</dbReference>
<keyword evidence="5" id="KW-0520">NAD</keyword>
<feature type="binding site" evidence="6">
    <location>
        <position position="193"/>
    </location>
    <ligand>
        <name>Zn(2+)</name>
        <dbReference type="ChEBI" id="CHEBI:29105"/>
    </ligand>
</feature>
<evidence type="ECO:0000256" key="7">
    <source>
        <dbReference type="SAM" id="MobiDB-lite"/>
    </source>
</evidence>
<feature type="binding site" evidence="6">
    <location>
        <position position="220"/>
    </location>
    <ligand>
        <name>Zn(2+)</name>
        <dbReference type="ChEBI" id="CHEBI:29105"/>
    </ligand>
</feature>
<evidence type="ECO:0000313" key="9">
    <source>
        <dbReference type="EMBL" id="CAD8687245.1"/>
    </source>
</evidence>
<dbReference type="GO" id="GO:0046872">
    <property type="term" value="F:metal ion binding"/>
    <property type="evidence" value="ECO:0007669"/>
    <property type="project" value="UniProtKB-KW"/>
</dbReference>
<accession>A0A7S0RTZ3</accession>
<dbReference type="EMBL" id="HBFB01023669">
    <property type="protein sequence ID" value="CAD8687245.1"/>
    <property type="molecule type" value="Transcribed_RNA"/>
</dbReference>
<dbReference type="InterPro" id="IPR026591">
    <property type="entry name" value="Sirtuin_cat_small_dom_sf"/>
</dbReference>
<dbReference type="GO" id="GO:0017136">
    <property type="term" value="F:histone deacetylase activity, NAD-dependent"/>
    <property type="evidence" value="ECO:0007669"/>
    <property type="project" value="TreeGrafter"/>
</dbReference>
<dbReference type="SUPFAM" id="SSF52467">
    <property type="entry name" value="DHS-like NAD/FAD-binding domain"/>
    <property type="match status" value="1"/>
</dbReference>
<evidence type="ECO:0000256" key="5">
    <source>
        <dbReference type="ARBA" id="ARBA00023027"/>
    </source>
</evidence>
<feature type="binding site" evidence="6">
    <location>
        <position position="196"/>
    </location>
    <ligand>
        <name>Zn(2+)</name>
        <dbReference type="ChEBI" id="CHEBI:29105"/>
    </ligand>
</feature>
<feature type="binding site" evidence="6">
    <location>
        <position position="215"/>
    </location>
    <ligand>
        <name>Zn(2+)</name>
        <dbReference type="ChEBI" id="CHEBI:29105"/>
    </ligand>
</feature>
<sequence length="374" mass="40220">MSEPEPSKVEEAEDDEKTQPASAEDDEQDEALVKLFADMGIKPKKEPQDVPKPAPLFRSFDIAGIADLIKGGKAKRIVCMCGAGISVSAGIPDFRTPGTGLYSQLDKYNLPAPESIFTLSYFRRHPEPFHQLARELFPGRYAPTPTHHFMRLLHSKGLLQRCFTQNIDSLEQLAGLPKDMVVAAHGNFDSAACIECEEEYPPEWVKAKIEGGEICRCSACEGLVKPSIVFFGEGLPERFFQRATADMPKCDLLLVMGTSLAVYPFAGLIGYVRGTCPRVLVNRECVGDDGRPGGFDFDASHRDVWLGGDCDSAVQQLAAELGWGSELGELVAAGKAACAAAAGDGNDDRAGAEQRADGTAGLCCLPISCSKAAD</sequence>
<evidence type="ECO:0000256" key="2">
    <source>
        <dbReference type="ARBA" id="ARBA00022679"/>
    </source>
</evidence>
<dbReference type="InterPro" id="IPR050134">
    <property type="entry name" value="NAD-dep_sirtuin_deacylases"/>
</dbReference>
<keyword evidence="2" id="KW-0808">Transferase</keyword>
<keyword evidence="4 6" id="KW-0862">Zinc</keyword>